<dbReference type="HOGENOM" id="CLU_2777701_0_0_1"/>
<organism evidence="1 2">
    <name type="scientific">Trachipleistophora hominis</name>
    <name type="common">Microsporidian parasite</name>
    <dbReference type="NCBI Taxonomy" id="72359"/>
    <lineage>
        <taxon>Eukaryota</taxon>
        <taxon>Fungi</taxon>
        <taxon>Fungi incertae sedis</taxon>
        <taxon>Microsporidia</taxon>
        <taxon>Pleistophoridae</taxon>
        <taxon>Trachipleistophora</taxon>
    </lineage>
</organism>
<evidence type="ECO:0000313" key="1">
    <source>
        <dbReference type="EMBL" id="ELQ75978.1"/>
    </source>
</evidence>
<evidence type="ECO:0000313" key="2">
    <source>
        <dbReference type="Proteomes" id="UP000011185"/>
    </source>
</evidence>
<protein>
    <submittedName>
        <fullName evidence="1">Putative LRR containing protein</fullName>
    </submittedName>
</protein>
<dbReference type="AlphaFoldDB" id="L7JWX2"/>
<dbReference type="VEuPathDB" id="MicrosporidiaDB:THOM_1053"/>
<sequence>MIVSESAIKWILCFRSKTFEHAQDVLICNNIKETHLSDVIMKISRPTTNNYKNFSVEEYDILEDPLHVL</sequence>
<dbReference type="EMBL" id="JH993893">
    <property type="protein sequence ID" value="ELQ75978.1"/>
    <property type="molecule type" value="Genomic_DNA"/>
</dbReference>
<dbReference type="InParanoid" id="L7JWX2"/>
<name>L7JWX2_TRAHO</name>
<gene>
    <name evidence="1" type="ORF">THOM_1053</name>
</gene>
<dbReference type="Proteomes" id="UP000011185">
    <property type="component" value="Unassembled WGS sequence"/>
</dbReference>
<accession>L7JWX2</accession>
<reference evidence="1 2" key="1">
    <citation type="journal article" date="2012" name="PLoS Pathog.">
        <title>The genome of the obligate intracellular parasite Trachipleistophora hominis: new insights into microsporidian genome dynamics and reductive evolution.</title>
        <authorList>
            <person name="Heinz E."/>
            <person name="Williams T.A."/>
            <person name="Nakjang S."/>
            <person name="Noel C.J."/>
            <person name="Swan D.C."/>
            <person name="Goldberg A.V."/>
            <person name="Harris S.R."/>
            <person name="Weinmaier T."/>
            <person name="Markert S."/>
            <person name="Becher D."/>
            <person name="Bernhardt J."/>
            <person name="Dagan T."/>
            <person name="Hacker C."/>
            <person name="Lucocq J.M."/>
            <person name="Schweder T."/>
            <person name="Rattei T."/>
            <person name="Hall N."/>
            <person name="Hirt R.P."/>
            <person name="Embley T.M."/>
        </authorList>
    </citation>
    <scope>NUCLEOTIDE SEQUENCE [LARGE SCALE GENOMIC DNA]</scope>
</reference>
<keyword evidence="2" id="KW-1185">Reference proteome</keyword>
<proteinExistence type="predicted"/>